<name>A0A0B7NBT6_9FUNG</name>
<accession>A0A0B7NBT6</accession>
<dbReference type="AlphaFoldDB" id="A0A0B7NBT6"/>
<dbReference type="OrthoDB" id="2289333at2759"/>
<reference evidence="1 2" key="1">
    <citation type="submission" date="2014-09" db="EMBL/GenBank/DDBJ databases">
        <authorList>
            <person name="Ellenberger Sabrina"/>
        </authorList>
    </citation>
    <scope>NUCLEOTIDE SEQUENCE [LARGE SCALE GENOMIC DNA]</scope>
    <source>
        <strain evidence="1 2">CBS 412.66</strain>
    </source>
</reference>
<evidence type="ECO:0000313" key="2">
    <source>
        <dbReference type="Proteomes" id="UP000054107"/>
    </source>
</evidence>
<sequence length="177" mass="19788">MPPYATNSIMTDYRSNIKIGSLNCRSNSKLPNPTTSSEFTRLLRNPDLKNDLLCLQETHAIDSVRERLNMQFQTINSIWTTHCGIVCLNLHISIQLLNIDLDDRIITCRLTHTSSLFSPITLVNIYAPATASSRARFFSQLLSLPLLQPESWALDTSTITFNIPLPPGSADEEPTAV</sequence>
<evidence type="ECO:0008006" key="3">
    <source>
        <dbReference type="Google" id="ProtNLM"/>
    </source>
</evidence>
<dbReference type="Gene3D" id="3.60.10.10">
    <property type="entry name" value="Endonuclease/exonuclease/phosphatase"/>
    <property type="match status" value="1"/>
</dbReference>
<proteinExistence type="predicted"/>
<organism evidence="1 2">
    <name type="scientific">Parasitella parasitica</name>
    <dbReference type="NCBI Taxonomy" id="35722"/>
    <lineage>
        <taxon>Eukaryota</taxon>
        <taxon>Fungi</taxon>
        <taxon>Fungi incertae sedis</taxon>
        <taxon>Mucoromycota</taxon>
        <taxon>Mucoromycotina</taxon>
        <taxon>Mucoromycetes</taxon>
        <taxon>Mucorales</taxon>
        <taxon>Mucorineae</taxon>
        <taxon>Mucoraceae</taxon>
        <taxon>Parasitella</taxon>
    </lineage>
</organism>
<dbReference type="EMBL" id="LN727937">
    <property type="protein sequence ID" value="CEP12429.1"/>
    <property type="molecule type" value="Genomic_DNA"/>
</dbReference>
<evidence type="ECO:0000313" key="1">
    <source>
        <dbReference type="EMBL" id="CEP12429.1"/>
    </source>
</evidence>
<keyword evidence="2" id="KW-1185">Reference proteome</keyword>
<protein>
    <recommendedName>
        <fullName evidence="3">Endonuclease/exonuclease/phosphatase domain-containing protein</fullName>
    </recommendedName>
</protein>
<dbReference type="Proteomes" id="UP000054107">
    <property type="component" value="Unassembled WGS sequence"/>
</dbReference>
<dbReference type="InterPro" id="IPR036691">
    <property type="entry name" value="Endo/exonu/phosph_ase_sf"/>
</dbReference>
<gene>
    <name evidence="1" type="primary">PARPA_06391.1 scaffold 22428</name>
</gene>
<feature type="non-terminal residue" evidence="1">
    <location>
        <position position="177"/>
    </location>
</feature>
<dbReference type="SUPFAM" id="SSF56219">
    <property type="entry name" value="DNase I-like"/>
    <property type="match status" value="1"/>
</dbReference>